<evidence type="ECO:0008006" key="3">
    <source>
        <dbReference type="Google" id="ProtNLM"/>
    </source>
</evidence>
<dbReference type="Pfam" id="PF01391">
    <property type="entry name" value="Collagen"/>
    <property type="match status" value="1"/>
</dbReference>
<proteinExistence type="predicted"/>
<accession>A0ABX7GBF9</accession>
<dbReference type="EMBL" id="CP069352">
    <property type="protein sequence ID" value="QRK82509.1"/>
    <property type="molecule type" value="Genomic_DNA"/>
</dbReference>
<reference evidence="1 2" key="2">
    <citation type="submission" date="2021-03" db="EMBL/GenBank/DDBJ databases">
        <title>P. granadensis CT364 genome publication.</title>
        <authorList>
            <person name="Stach J."/>
            <person name="Montero-Calasanz Md.C."/>
        </authorList>
    </citation>
    <scope>NUCLEOTIDE SEQUENCE [LARGE SCALE GENOMIC DNA]</scope>
    <source>
        <strain evidence="1 2">CT364</strain>
    </source>
</reference>
<evidence type="ECO:0000313" key="2">
    <source>
        <dbReference type="Proteomes" id="UP000663686"/>
    </source>
</evidence>
<sequence>MTLTVGHGIGGRFVLVGSVGLIGVTGLVGATGRVGATGLVGGTGRIGTTGLVGVVGRVGVTGVVGLTGRVGVTGVVGLTGRVGVTGVVGLTGRVGVTGLGEVTEGRGRGTGALAIAFFTVYPFALREIKFVFITIKLMQSKLVIMILENLFMNLEQTVSIMLNQLKHQANTRYKQQAVTPIFYKHADNY</sequence>
<organism evidence="1 2">
    <name type="scientific">Pseudomonas granadensis</name>
    <dbReference type="NCBI Taxonomy" id="1421430"/>
    <lineage>
        <taxon>Bacteria</taxon>
        <taxon>Pseudomonadati</taxon>
        <taxon>Pseudomonadota</taxon>
        <taxon>Gammaproteobacteria</taxon>
        <taxon>Pseudomonadales</taxon>
        <taxon>Pseudomonadaceae</taxon>
        <taxon>Pseudomonas</taxon>
    </lineage>
</organism>
<keyword evidence="2" id="KW-1185">Reference proteome</keyword>
<dbReference type="Proteomes" id="UP000663686">
    <property type="component" value="Chromosome"/>
</dbReference>
<protein>
    <recommendedName>
        <fullName evidence="3">Collagen triple helix repeat-containing protein</fullName>
    </recommendedName>
</protein>
<evidence type="ECO:0000313" key="1">
    <source>
        <dbReference type="EMBL" id="QRK82509.1"/>
    </source>
</evidence>
<dbReference type="RefSeq" id="WP_203418666.1">
    <property type="nucleotide sequence ID" value="NZ_CP069352.1"/>
</dbReference>
<reference evidence="1 2" key="1">
    <citation type="submission" date="2021-02" db="EMBL/GenBank/DDBJ databases">
        <authorList>
            <person name="Cea Torrescassana E."/>
        </authorList>
    </citation>
    <scope>NUCLEOTIDE SEQUENCE [LARGE SCALE GENOMIC DNA]</scope>
    <source>
        <strain evidence="1 2">CT364</strain>
    </source>
</reference>
<dbReference type="InterPro" id="IPR008160">
    <property type="entry name" value="Collagen"/>
</dbReference>
<gene>
    <name evidence="1" type="ORF">JN757_18355</name>
</gene>
<name>A0ABX7GBF9_9PSED</name>